<evidence type="ECO:0000313" key="2">
    <source>
        <dbReference type="Proteomes" id="UP000030643"/>
    </source>
</evidence>
<dbReference type="AlphaFoldDB" id="A0A069CWM0"/>
<sequence>MDYPTITEPARNVQYSTTGSGVRSDGINLYKLRDAMSFGSFFIGKYLVSSLYGAINALD</sequence>
<protein>
    <submittedName>
        <fullName evidence="1">Protein kinase</fullName>
    </submittedName>
</protein>
<gene>
    <name evidence="1" type="ORF">WOSG25_170220</name>
</gene>
<organism evidence="1 2">
    <name type="scientific">Weissella oryzae (strain DSM 25784 / JCM 18191 / LMG 30913 / SG25)</name>
    <dbReference type="NCBI Taxonomy" id="1329250"/>
    <lineage>
        <taxon>Bacteria</taxon>
        <taxon>Bacillati</taxon>
        <taxon>Bacillota</taxon>
        <taxon>Bacilli</taxon>
        <taxon>Lactobacillales</taxon>
        <taxon>Lactobacillaceae</taxon>
        <taxon>Weissella</taxon>
    </lineage>
</organism>
<dbReference type="Proteomes" id="UP000030643">
    <property type="component" value="Unassembled WGS sequence"/>
</dbReference>
<keyword evidence="1" id="KW-0808">Transferase</keyword>
<dbReference type="EMBL" id="DF820500">
    <property type="protein sequence ID" value="GAK31839.1"/>
    <property type="molecule type" value="Genomic_DNA"/>
</dbReference>
<accession>A0A069CWM0</accession>
<dbReference type="GO" id="GO:0016301">
    <property type="term" value="F:kinase activity"/>
    <property type="evidence" value="ECO:0007669"/>
    <property type="project" value="UniProtKB-KW"/>
</dbReference>
<name>A0A069CWM0_WEIOS</name>
<keyword evidence="1" id="KW-0418">Kinase</keyword>
<proteinExistence type="predicted"/>
<reference evidence="2" key="1">
    <citation type="journal article" date="2014" name="Genome Announc.">
        <title>Draft genome sequence of Weissella oryzae SG25T, isolated from fermented rice grains.</title>
        <authorList>
            <person name="Tanizawa Y."/>
            <person name="Fujisawa T."/>
            <person name="Mochizuki T."/>
            <person name="Kaminuma E."/>
            <person name="Suzuki Y."/>
            <person name="Nakamura Y."/>
            <person name="Tohno M."/>
        </authorList>
    </citation>
    <scope>NUCLEOTIDE SEQUENCE [LARGE SCALE GENOMIC DNA]</scope>
    <source>
        <strain evidence="2">DSM 25784 / JCM 18191 / LMG 30913 / SG25</strain>
    </source>
</reference>
<evidence type="ECO:0000313" key="1">
    <source>
        <dbReference type="EMBL" id="GAK31839.1"/>
    </source>
</evidence>
<keyword evidence="2" id="KW-1185">Reference proteome</keyword>